<reference evidence="2 3" key="1">
    <citation type="submission" date="2019-07" db="EMBL/GenBank/DDBJ databases">
        <title>WGS assembly of Gossypium mustelinum.</title>
        <authorList>
            <person name="Chen Z.J."/>
            <person name="Sreedasyam A."/>
            <person name="Ando A."/>
            <person name="Song Q."/>
            <person name="De L."/>
            <person name="Hulse-Kemp A."/>
            <person name="Ding M."/>
            <person name="Ye W."/>
            <person name="Kirkbride R."/>
            <person name="Jenkins J."/>
            <person name="Plott C."/>
            <person name="Lovell J."/>
            <person name="Lin Y.-M."/>
            <person name="Vaughn R."/>
            <person name="Liu B."/>
            <person name="Li W."/>
            <person name="Simpson S."/>
            <person name="Scheffler B."/>
            <person name="Saski C."/>
            <person name="Grover C."/>
            <person name="Hu G."/>
            <person name="Conover J."/>
            <person name="Carlson J."/>
            <person name="Shu S."/>
            <person name="Boston L."/>
            <person name="Williams M."/>
            <person name="Peterson D."/>
            <person name="Mcgee K."/>
            <person name="Jones D."/>
            <person name="Wendel J."/>
            <person name="Stelly D."/>
            <person name="Grimwood J."/>
            <person name="Schmutz J."/>
        </authorList>
    </citation>
    <scope>NUCLEOTIDE SEQUENCE [LARGE SCALE GENOMIC DNA]</scope>
    <source>
        <strain evidence="2">1408120.09</strain>
    </source>
</reference>
<gene>
    <name evidence="2" type="ORF">E1A91_A05G284200v1</name>
</gene>
<proteinExistence type="predicted"/>
<keyword evidence="3" id="KW-1185">Reference proteome</keyword>
<organism evidence="2 3">
    <name type="scientific">Gossypium mustelinum</name>
    <name type="common">Cotton</name>
    <name type="synonym">Gossypium caicoense</name>
    <dbReference type="NCBI Taxonomy" id="34275"/>
    <lineage>
        <taxon>Eukaryota</taxon>
        <taxon>Viridiplantae</taxon>
        <taxon>Streptophyta</taxon>
        <taxon>Embryophyta</taxon>
        <taxon>Tracheophyta</taxon>
        <taxon>Spermatophyta</taxon>
        <taxon>Magnoliopsida</taxon>
        <taxon>eudicotyledons</taxon>
        <taxon>Gunneridae</taxon>
        <taxon>Pentapetalae</taxon>
        <taxon>rosids</taxon>
        <taxon>malvids</taxon>
        <taxon>Malvales</taxon>
        <taxon>Malvaceae</taxon>
        <taxon>Malvoideae</taxon>
        <taxon>Gossypium</taxon>
    </lineage>
</organism>
<evidence type="ECO:0000313" key="3">
    <source>
        <dbReference type="Proteomes" id="UP000323597"/>
    </source>
</evidence>
<dbReference type="EMBL" id="CM017640">
    <property type="protein sequence ID" value="TYJ36091.1"/>
    <property type="molecule type" value="Genomic_DNA"/>
</dbReference>
<keyword evidence="1" id="KW-1133">Transmembrane helix</keyword>
<evidence type="ECO:0000313" key="2">
    <source>
        <dbReference type="EMBL" id="TYJ36091.1"/>
    </source>
</evidence>
<name>A0A5D2ZET8_GOSMU</name>
<dbReference type="Proteomes" id="UP000323597">
    <property type="component" value="Chromosome A05"/>
</dbReference>
<dbReference type="AlphaFoldDB" id="A0A5D2ZET8"/>
<accession>A0A5D2ZET8</accession>
<feature type="transmembrane region" description="Helical" evidence="1">
    <location>
        <begin position="18"/>
        <end position="35"/>
    </location>
</feature>
<sequence length="41" mass="4656">MVPVEIWIPRSCGSSQNIVILCPAYSLVLIIQLLIRQEVIF</sequence>
<protein>
    <submittedName>
        <fullName evidence="2">Uncharacterized protein</fullName>
    </submittedName>
</protein>
<keyword evidence="1" id="KW-0472">Membrane</keyword>
<evidence type="ECO:0000256" key="1">
    <source>
        <dbReference type="SAM" id="Phobius"/>
    </source>
</evidence>
<keyword evidence="1" id="KW-0812">Transmembrane</keyword>